<dbReference type="PANTHER" id="PTHR43152">
    <property type="entry name" value="UVRABC SYSTEM PROTEIN A"/>
    <property type="match status" value="1"/>
</dbReference>
<keyword evidence="4" id="KW-0547">Nucleotide-binding</keyword>
<dbReference type="PROSITE" id="PS50893">
    <property type="entry name" value="ABC_TRANSPORTER_2"/>
    <property type="match status" value="1"/>
</dbReference>
<reference evidence="16" key="3">
    <citation type="submission" date="2018-04" db="EMBL/GenBank/DDBJ databases">
        <authorList>
            <person name="Sheh A."/>
            <person name="Shen Z."/>
            <person name="Mannion A.J."/>
            <person name="Fox J.G."/>
        </authorList>
    </citation>
    <scope>NUCLEOTIDE SEQUENCE</scope>
    <source>
        <strain evidence="16">MIT 97-6194</strain>
    </source>
</reference>
<reference evidence="16 17" key="2">
    <citation type="journal article" date="2016" name="Infect. Immun.">
        <title>Helicobacter saguini, a Novel Helicobacter Isolated from Cotton-Top Tamarins with Ulcerative Colitis, Has Proinflammatory Properties and Induces Typhlocolitis and Dysplasia in Gnotobiotic IL-10-/- Mice.</title>
        <authorList>
            <person name="Shen Z."/>
            <person name="Mannion A."/>
            <person name="Whary M.T."/>
            <person name="Muthupalani S."/>
            <person name="Sheh A."/>
            <person name="Feng Y."/>
            <person name="Gong G."/>
            <person name="Vandamme P."/>
            <person name="Holcombe H.R."/>
            <person name="Paster B.J."/>
            <person name="Fox J.G."/>
        </authorList>
    </citation>
    <scope>NUCLEOTIDE SEQUENCE [LARGE SCALE GENOMIC DNA]</scope>
    <source>
        <strain evidence="16 17">MIT 97-6194</strain>
    </source>
</reference>
<comment type="caution">
    <text evidence="16">The sequence shown here is derived from an EMBL/GenBank/DDBJ whole genome shotgun (WGS) entry which is preliminary data.</text>
</comment>
<dbReference type="GO" id="GO:0016887">
    <property type="term" value="F:ATP hydrolysis activity"/>
    <property type="evidence" value="ECO:0007669"/>
    <property type="project" value="InterPro"/>
</dbReference>
<dbReference type="GO" id="GO:0005737">
    <property type="term" value="C:cytoplasm"/>
    <property type="evidence" value="ECO:0007669"/>
    <property type="project" value="UniProtKB-SubCell"/>
</dbReference>
<evidence type="ECO:0000256" key="1">
    <source>
        <dbReference type="ARBA" id="ARBA00004496"/>
    </source>
</evidence>
<keyword evidence="3" id="KW-0677">Repeat</keyword>
<keyword evidence="5" id="KW-0227">DNA damage</keyword>
<evidence type="ECO:0000313" key="17">
    <source>
        <dbReference type="Proteomes" id="UP000029714"/>
    </source>
</evidence>
<dbReference type="InterPro" id="IPR003439">
    <property type="entry name" value="ABC_transporter-like_ATP-bd"/>
</dbReference>
<dbReference type="Proteomes" id="UP000029714">
    <property type="component" value="Unassembled WGS sequence"/>
</dbReference>
<feature type="domain" description="ABC transporter" evidence="14">
    <location>
        <begin position="299"/>
        <end position="615"/>
    </location>
</feature>
<comment type="subcellular location">
    <subcellularLocation>
        <location evidence="1">Cytoplasm</location>
    </subcellularLocation>
</comment>
<dbReference type="PANTHER" id="PTHR43152:SF3">
    <property type="entry name" value="UVRABC SYSTEM PROTEIN A"/>
    <property type="match status" value="1"/>
</dbReference>
<evidence type="ECO:0000256" key="13">
    <source>
        <dbReference type="ARBA" id="ARBA00042156"/>
    </source>
</evidence>
<protein>
    <recommendedName>
        <fullName evidence="12">UvrABC system protein A</fullName>
    </recommendedName>
    <alternativeName>
        <fullName evidence="13">Excinuclease ABC subunit A</fullName>
    </alternativeName>
</protein>
<dbReference type="PROSITE" id="PS00211">
    <property type="entry name" value="ABC_TRANSPORTER_1"/>
    <property type="match status" value="2"/>
</dbReference>
<reference evidence="15 18" key="4">
    <citation type="submission" date="2019-12" db="EMBL/GenBank/DDBJ databases">
        <title>Multi-Generational Helicobacter saguini Isolates.</title>
        <authorList>
            <person name="Mannion A."/>
            <person name="Shen Z."/>
            <person name="Fox J.G."/>
        </authorList>
    </citation>
    <scope>NUCLEOTIDE SEQUENCE [LARGE SCALE GENOMIC DNA]</scope>
    <source>
        <strain evidence="15">16-048</strain>
        <strain evidence="18">16-048 (F4)</strain>
    </source>
</reference>
<evidence type="ECO:0000256" key="6">
    <source>
        <dbReference type="ARBA" id="ARBA00022769"/>
    </source>
</evidence>
<evidence type="ECO:0000256" key="10">
    <source>
        <dbReference type="ARBA" id="ARBA00023204"/>
    </source>
</evidence>
<dbReference type="Pfam" id="PF00005">
    <property type="entry name" value="ABC_tran"/>
    <property type="match status" value="1"/>
</dbReference>
<dbReference type="EMBL" id="JRMP02000001">
    <property type="protein sequence ID" value="TLD95805.1"/>
    <property type="molecule type" value="Genomic_DNA"/>
</dbReference>
<accession>A0A099B863</accession>
<reference evidence="16 17" key="1">
    <citation type="journal article" date="2014" name="Genome Announc.">
        <title>Draft genome sequences of eight enterohepatic helicobacter species isolated from both laboratory and wild rodents.</title>
        <authorList>
            <person name="Sheh A."/>
            <person name="Shen Z."/>
            <person name="Fox J.G."/>
        </authorList>
    </citation>
    <scope>NUCLEOTIDE SEQUENCE [LARGE SCALE GENOMIC DNA]</scope>
    <source>
        <strain evidence="16 17">MIT 97-6194</strain>
    </source>
</reference>
<evidence type="ECO:0000256" key="3">
    <source>
        <dbReference type="ARBA" id="ARBA00022737"/>
    </source>
</evidence>
<sequence length="946" mass="108094">MYQAPSQQLLSFNSTSKDSGKCDNCNGHGIVENIYENALFTNKSLSSIDCVNLKFDEKGGYYKYIFLPHGDVVRECKKANIDITKSYFEITKDAQDFVKEIFFTRMIKHKNKDSISIFWHTEICPICNGTRLNYKANAIKLFDKNISEMLNLSVDEALVFLKDKPLHHKKILDILESLKLATLGYLTLNRTLTTLSGGESQRLKLSLILHSKYNDLLYILDEPSSGLHPYNNMQIFSIISQIAKQKNTILISEHNEFYKQHSDLFIELGKGSGINGGEIIHCGKYNKKDNSLNIKYRESKDIDLKQAISLKNVTCNNIKDEDFIFPLNCLIAVSGVSGSGKSSLLKGVLLPLCEQYIQIKTINTDLAQKVENLDSINNIAYLGQEQIHSNSRSIVATYLGIFDRIRDLYASLDKSLDSGYFSFNSKVGQCESCAGSGSVDENICPICMGSGYKNIVLSIKYNNLNILEFLETELSIIKKIFNDSKLSLVIDTLDRLGLSYLSFGRRVDSLSGGESQRLRLAKQMLSNEKNIKKGNFIFILDEPSKGLDSISIQKLYNLFDDIISHNNTIIVIEHNLNVIRNADFIIDIGVGAGANGGKNIFSGCWEDFLHCKDSITAQFINGKIESKITNITNNNNLTSRQYNFDVSKYPFNKFLLNDKHFSIEQDFTANYEIESRKNYLYFKSFDELLKYGSQIDKKNFYFNPLIEFLYKFEKVPASIKTKILKKHKNILDSKDDWHCIIPAKSLLEAYQKGLGIVYVLNNNNIESILSTRFISLEQKIIGAPIINPKTFSLYFNRCEYCDGAAKLDVYDKNLIIQDTSKSILDSNFLKFKLNLKLKTIISKFKSEGLFDFTQSFDSLNNKEQNIFLYGFIEYEFLKPNGRINAKGDYIRWEGLYTYIYYHLDFIQNAREIIDSKHKIDCPFCAKGLKKELQFYGYNGKSIVDYY</sequence>
<keyword evidence="6" id="KW-0228">DNA excision</keyword>
<dbReference type="RefSeq" id="WP_034570056.1">
    <property type="nucleotide sequence ID" value="NZ_JRMP02000001.1"/>
</dbReference>
<keyword evidence="17" id="KW-1185">Reference proteome</keyword>
<dbReference type="Gene3D" id="3.40.50.300">
    <property type="entry name" value="P-loop containing nucleotide triphosphate hydrolases"/>
    <property type="match status" value="2"/>
</dbReference>
<evidence type="ECO:0000256" key="9">
    <source>
        <dbReference type="ARBA" id="ARBA00023125"/>
    </source>
</evidence>
<keyword evidence="8" id="KW-0267">Excision nuclease</keyword>
<evidence type="ECO:0000313" key="16">
    <source>
        <dbReference type="EMBL" id="TLD95805.1"/>
    </source>
</evidence>
<dbReference type="OrthoDB" id="5464421at2"/>
<keyword evidence="10" id="KW-0234">DNA repair</keyword>
<dbReference type="SUPFAM" id="SSF52540">
    <property type="entry name" value="P-loop containing nucleoside triphosphate hydrolases"/>
    <property type="match status" value="2"/>
</dbReference>
<evidence type="ECO:0000313" key="18">
    <source>
        <dbReference type="Proteomes" id="UP000477070"/>
    </source>
</evidence>
<dbReference type="EMBL" id="QBIU01000001">
    <property type="protein sequence ID" value="MWV68673.1"/>
    <property type="molecule type" value="Genomic_DNA"/>
</dbReference>
<proteinExistence type="inferred from homology"/>
<dbReference type="STRING" id="1548018.LS64_02280"/>
<name>A0A099B863_9HELI</name>
<evidence type="ECO:0000313" key="15">
    <source>
        <dbReference type="EMBL" id="MWV68673.1"/>
    </source>
</evidence>
<dbReference type="GO" id="GO:0004518">
    <property type="term" value="F:nuclease activity"/>
    <property type="evidence" value="ECO:0007669"/>
    <property type="project" value="UniProtKB-KW"/>
</dbReference>
<dbReference type="GO" id="GO:0003677">
    <property type="term" value="F:DNA binding"/>
    <property type="evidence" value="ECO:0007669"/>
    <property type="project" value="UniProtKB-KW"/>
</dbReference>
<evidence type="ECO:0000256" key="8">
    <source>
        <dbReference type="ARBA" id="ARBA00022881"/>
    </source>
</evidence>
<dbReference type="GO" id="GO:0006281">
    <property type="term" value="P:DNA repair"/>
    <property type="evidence" value="ECO:0007669"/>
    <property type="project" value="UniProtKB-KW"/>
</dbReference>
<organism evidence="16 17">
    <name type="scientific">Helicobacter saguini</name>
    <dbReference type="NCBI Taxonomy" id="1548018"/>
    <lineage>
        <taxon>Bacteria</taxon>
        <taxon>Pseudomonadati</taxon>
        <taxon>Campylobacterota</taxon>
        <taxon>Epsilonproteobacteria</taxon>
        <taxon>Campylobacterales</taxon>
        <taxon>Helicobacteraceae</taxon>
        <taxon>Helicobacter</taxon>
    </lineage>
</organism>
<evidence type="ECO:0000259" key="14">
    <source>
        <dbReference type="PROSITE" id="PS50893"/>
    </source>
</evidence>
<keyword evidence="9" id="KW-0238">DNA-binding</keyword>
<dbReference type="Proteomes" id="UP000477070">
    <property type="component" value="Unassembled WGS sequence"/>
</dbReference>
<evidence type="ECO:0000256" key="12">
    <source>
        <dbReference type="ARBA" id="ARBA00039316"/>
    </source>
</evidence>
<evidence type="ECO:0000256" key="7">
    <source>
        <dbReference type="ARBA" id="ARBA00022840"/>
    </source>
</evidence>
<keyword evidence="2" id="KW-0963">Cytoplasm</keyword>
<evidence type="ECO:0000256" key="4">
    <source>
        <dbReference type="ARBA" id="ARBA00022741"/>
    </source>
</evidence>
<dbReference type="AlphaFoldDB" id="A0A099B863"/>
<dbReference type="InterPro" id="IPR017871">
    <property type="entry name" value="ABC_transporter-like_CS"/>
</dbReference>
<keyword evidence="7 16" id="KW-0067">ATP-binding</keyword>
<dbReference type="GO" id="GO:0005524">
    <property type="term" value="F:ATP binding"/>
    <property type="evidence" value="ECO:0007669"/>
    <property type="project" value="UniProtKB-KW"/>
</dbReference>
<dbReference type="InterPro" id="IPR027417">
    <property type="entry name" value="P-loop_NTPase"/>
</dbReference>
<gene>
    <name evidence="15" type="ORF">DCO61_01145</name>
    <name evidence="16" type="ORF">LS64_000065</name>
</gene>
<evidence type="ECO:0000256" key="2">
    <source>
        <dbReference type="ARBA" id="ARBA00022490"/>
    </source>
</evidence>
<comment type="similarity">
    <text evidence="11">Belongs to the ABC transporter superfamily. UvrA family.</text>
</comment>
<dbReference type="Gene3D" id="1.20.1580.10">
    <property type="entry name" value="ABC transporter ATPase like domain"/>
    <property type="match status" value="1"/>
</dbReference>
<evidence type="ECO:0000256" key="11">
    <source>
        <dbReference type="ARBA" id="ARBA00038000"/>
    </source>
</evidence>
<evidence type="ECO:0000256" key="5">
    <source>
        <dbReference type="ARBA" id="ARBA00022763"/>
    </source>
</evidence>